<feature type="domain" description="6-hydroxymethylpterin diphosphokinase MptE-like" evidence="1">
    <location>
        <begin position="183"/>
        <end position="367"/>
    </location>
</feature>
<dbReference type="PANTHER" id="PTHR41786:SF1">
    <property type="entry name" value="6-HYDROXYMETHYLPTERIN DIPHOSPHOKINASE MPTE-LIKE DOMAIN-CONTAINING PROTEIN"/>
    <property type="match status" value="1"/>
</dbReference>
<comment type="caution">
    <text evidence="2">The sequence shown here is derived from an EMBL/GenBank/DDBJ whole genome shotgun (WGS) entry which is preliminary data.</text>
</comment>
<proteinExistence type="predicted"/>
<dbReference type="Proteomes" id="UP000823914">
    <property type="component" value="Unassembled WGS sequence"/>
</dbReference>
<sequence>MTQTTEENKPCLVETRQGLSVIYRNRYLYSAYNPQNAIEKLVSTVNILPHTLVLCFSPILGYGISLLKAKLPESSFLLVVETDESLLPLYDWNLIGEDTAFIGPRTVSQLYELLSKKNQHAENGISIPPPGSFKRCLRLDLSGSVAFSSQKYQEIHNITQLAITTFWQNRMTLVKMARLFHRNFFRNLALLPFSEKLLPQSVEKSIVVIGAGPSADETIEHIAKNPQVRNAIYIISVDAALSPLIAHNIVPDICVTLECQYAIQQAYCNSIQKKIHIAADLISRPSVLHGDTSLSPLETNCTGGTNSFFLSEFASTNFFQHLAAKKILPFIIPPLGSVGIAATKLAVYLRKNATIPIFISGLDFSFSPGKTHCTNSFPINAQLRNVTRLHPTSIGTNFYSGFYEKPQDGNTVLTTKTLMYYSAIFKDNFSQEKNLFNMAHQGLPLGIKKVSLEYFEEYIHRSQTNNIIPVAKTVAPNDYPSPETVKQLYCEEKEKLIKLRQGLTTGNLDKKQLFALLESMDYLYLHFPDGHKASLEISFLKRVRAEIDFFLKDITLGENLLDRLLQTKTSK</sequence>
<evidence type="ECO:0000259" key="1">
    <source>
        <dbReference type="Pfam" id="PF01973"/>
    </source>
</evidence>
<dbReference type="PANTHER" id="PTHR41786">
    <property type="entry name" value="MOTILITY ACCESSORY FACTOR MAF"/>
    <property type="match status" value="1"/>
</dbReference>
<organism evidence="2 3">
    <name type="scientific">Candidatus Treponema excrementipullorum</name>
    <dbReference type="NCBI Taxonomy" id="2838768"/>
    <lineage>
        <taxon>Bacteria</taxon>
        <taxon>Pseudomonadati</taxon>
        <taxon>Spirochaetota</taxon>
        <taxon>Spirochaetia</taxon>
        <taxon>Spirochaetales</taxon>
        <taxon>Treponemataceae</taxon>
        <taxon>Treponema</taxon>
    </lineage>
</organism>
<dbReference type="InterPro" id="IPR002826">
    <property type="entry name" value="MptE-like"/>
</dbReference>
<dbReference type="AlphaFoldDB" id="A0A9E2NZH2"/>
<reference evidence="2" key="2">
    <citation type="submission" date="2021-04" db="EMBL/GenBank/DDBJ databases">
        <authorList>
            <person name="Gilroy R."/>
        </authorList>
    </citation>
    <scope>NUCLEOTIDE SEQUENCE</scope>
    <source>
        <strain evidence="2">Gambia15-2214</strain>
    </source>
</reference>
<dbReference type="Pfam" id="PF01973">
    <property type="entry name" value="MptE-like"/>
    <property type="match status" value="1"/>
</dbReference>
<dbReference type="EMBL" id="JAHLFV010000138">
    <property type="protein sequence ID" value="MBU3850069.1"/>
    <property type="molecule type" value="Genomic_DNA"/>
</dbReference>
<protein>
    <submittedName>
        <fullName evidence="2">DUF115 domain-containing protein</fullName>
    </submittedName>
</protein>
<evidence type="ECO:0000313" key="3">
    <source>
        <dbReference type="Proteomes" id="UP000823914"/>
    </source>
</evidence>
<name>A0A9E2NZH2_9SPIR</name>
<reference evidence="2" key="1">
    <citation type="journal article" date="2021" name="PeerJ">
        <title>Extensive microbial diversity within the chicken gut microbiome revealed by metagenomics and culture.</title>
        <authorList>
            <person name="Gilroy R."/>
            <person name="Ravi A."/>
            <person name="Getino M."/>
            <person name="Pursley I."/>
            <person name="Horton D.L."/>
            <person name="Alikhan N.F."/>
            <person name="Baker D."/>
            <person name="Gharbi K."/>
            <person name="Hall N."/>
            <person name="Watson M."/>
            <person name="Adriaenssens E.M."/>
            <person name="Foster-Nyarko E."/>
            <person name="Jarju S."/>
            <person name="Secka A."/>
            <person name="Antonio M."/>
            <person name="Oren A."/>
            <person name="Chaudhuri R.R."/>
            <person name="La Ragione R."/>
            <person name="Hildebrand F."/>
            <person name="Pallen M.J."/>
        </authorList>
    </citation>
    <scope>NUCLEOTIDE SEQUENCE</scope>
    <source>
        <strain evidence="2">Gambia15-2214</strain>
    </source>
</reference>
<evidence type="ECO:0000313" key="2">
    <source>
        <dbReference type="EMBL" id="MBU3850069.1"/>
    </source>
</evidence>
<gene>
    <name evidence="2" type="ORF">IAA16_05845</name>
</gene>
<accession>A0A9E2NZH2</accession>